<gene>
    <name evidence="1" type="ORF">DERYTH_LOCUS25366</name>
</gene>
<organism evidence="1 2">
    <name type="scientific">Dentiscutata erythropus</name>
    <dbReference type="NCBI Taxonomy" id="1348616"/>
    <lineage>
        <taxon>Eukaryota</taxon>
        <taxon>Fungi</taxon>
        <taxon>Fungi incertae sedis</taxon>
        <taxon>Mucoromycota</taxon>
        <taxon>Glomeromycotina</taxon>
        <taxon>Glomeromycetes</taxon>
        <taxon>Diversisporales</taxon>
        <taxon>Gigasporaceae</taxon>
        <taxon>Dentiscutata</taxon>
    </lineage>
</organism>
<comment type="caution">
    <text evidence="1">The sequence shown here is derived from an EMBL/GenBank/DDBJ whole genome shotgun (WGS) entry which is preliminary data.</text>
</comment>
<evidence type="ECO:0000313" key="1">
    <source>
        <dbReference type="EMBL" id="CAG8810863.1"/>
    </source>
</evidence>
<name>A0A9N9PC96_9GLOM</name>
<dbReference type="Proteomes" id="UP000789405">
    <property type="component" value="Unassembled WGS sequence"/>
</dbReference>
<dbReference type="AlphaFoldDB" id="A0A9N9PC96"/>
<feature type="non-terminal residue" evidence="1">
    <location>
        <position position="1"/>
    </location>
</feature>
<dbReference type="EMBL" id="CAJVPY010046847">
    <property type="protein sequence ID" value="CAG8810863.1"/>
    <property type="molecule type" value="Genomic_DNA"/>
</dbReference>
<keyword evidence="2" id="KW-1185">Reference proteome</keyword>
<evidence type="ECO:0000313" key="2">
    <source>
        <dbReference type="Proteomes" id="UP000789405"/>
    </source>
</evidence>
<accession>A0A9N9PC96</accession>
<reference evidence="1" key="1">
    <citation type="submission" date="2021-06" db="EMBL/GenBank/DDBJ databases">
        <authorList>
            <person name="Kallberg Y."/>
            <person name="Tangrot J."/>
            <person name="Rosling A."/>
        </authorList>
    </citation>
    <scope>NUCLEOTIDE SEQUENCE</scope>
    <source>
        <strain evidence="1">MA453B</strain>
    </source>
</reference>
<proteinExistence type="predicted"/>
<protein>
    <submittedName>
        <fullName evidence="1">21071_t:CDS:1</fullName>
    </submittedName>
</protein>
<sequence length="115" mass="13325">KATSWYKGLWRDNYNAACEYLTKEIGDTNAEQELLDFADDFVIENAIVKNKRRNSVDKVQKATIPEKCNDTVSEQNNDKSFEITRDCLSKQIEDSAEEELLDCTDRYVVDNFTNK</sequence>
<feature type="non-terminal residue" evidence="1">
    <location>
        <position position="115"/>
    </location>
</feature>
<dbReference type="OrthoDB" id="2361222at2759"/>